<keyword evidence="8 15" id="KW-0408">Iron</keyword>
<feature type="active site" description="Proton acceptor" evidence="13">
    <location>
        <position position="72"/>
    </location>
</feature>
<protein>
    <recommendedName>
        <fullName evidence="18">Peroxidase</fullName>
        <ecNumber evidence="18">1.11.1.7</ecNumber>
    </recommendedName>
</protein>
<dbReference type="PROSITE" id="PS50873">
    <property type="entry name" value="PEROXIDASE_4"/>
    <property type="match status" value="1"/>
</dbReference>
<dbReference type="ExpressionAtlas" id="I1HF21">
    <property type="expression patterns" value="baseline"/>
</dbReference>
<reference evidence="20" key="2">
    <citation type="submission" date="2017-06" db="EMBL/GenBank/DDBJ databases">
        <title>WGS assembly of Brachypodium distachyon.</title>
        <authorList>
            <consortium name="The International Brachypodium Initiative"/>
            <person name="Lucas S."/>
            <person name="Harmon-Smith M."/>
            <person name="Lail K."/>
            <person name="Tice H."/>
            <person name="Grimwood J."/>
            <person name="Bruce D."/>
            <person name="Barry K."/>
            <person name="Shu S."/>
            <person name="Lindquist E."/>
            <person name="Wang M."/>
            <person name="Pitluck S."/>
            <person name="Vogel J.P."/>
            <person name="Garvin D.F."/>
            <person name="Mockler T.C."/>
            <person name="Schmutz J."/>
            <person name="Rokhsar D."/>
            <person name="Bevan M.W."/>
        </authorList>
    </citation>
    <scope>NUCLEOTIDE SEQUENCE</scope>
    <source>
        <strain evidence="20">Bd21</strain>
    </source>
</reference>
<feature type="disulfide bond" evidence="17">
    <location>
        <begin position="126"/>
        <end position="325"/>
    </location>
</feature>
<evidence type="ECO:0000256" key="15">
    <source>
        <dbReference type="PIRSR" id="PIRSR600823-3"/>
    </source>
</evidence>
<evidence type="ECO:0000256" key="6">
    <source>
        <dbReference type="ARBA" id="ARBA00022837"/>
    </source>
</evidence>
<feature type="disulfide bond" evidence="17">
    <location>
        <begin position="41"/>
        <end position="120"/>
    </location>
</feature>
<feature type="site" description="Transition state stabilizer" evidence="16">
    <location>
        <position position="68"/>
    </location>
</feature>
<feature type="binding site" evidence="15">
    <location>
        <position position="257"/>
    </location>
    <ligand>
        <name>Ca(2+)</name>
        <dbReference type="ChEBI" id="CHEBI:29108"/>
        <label>2</label>
    </ligand>
</feature>
<feature type="binding site" evidence="15">
    <location>
        <position position="82"/>
    </location>
    <ligand>
        <name>Ca(2+)</name>
        <dbReference type="ChEBI" id="CHEBI:29108"/>
        <label>1</label>
    </ligand>
</feature>
<dbReference type="GO" id="GO:0009505">
    <property type="term" value="C:plant-type cell wall"/>
    <property type="evidence" value="ECO:0000318"/>
    <property type="project" value="GO_Central"/>
</dbReference>
<evidence type="ECO:0000256" key="11">
    <source>
        <dbReference type="ARBA" id="ARBA00023283"/>
    </source>
</evidence>
<keyword evidence="3 18" id="KW-0575">Peroxidase</keyword>
<evidence type="ECO:0000256" key="8">
    <source>
        <dbReference type="ARBA" id="ARBA00023004"/>
    </source>
</evidence>
<evidence type="ECO:0000256" key="13">
    <source>
        <dbReference type="PIRSR" id="PIRSR600823-1"/>
    </source>
</evidence>
<dbReference type="Gramene" id="KQK04188">
    <property type="protein sequence ID" value="KQK04188"/>
    <property type="gene ID" value="BRADI_2g12192v3"/>
</dbReference>
<dbReference type="GO" id="GO:0006950">
    <property type="term" value="P:response to stress"/>
    <property type="evidence" value="ECO:0000318"/>
    <property type="project" value="GO_Central"/>
</dbReference>
<comment type="cofactor">
    <cofactor evidence="15 18">
        <name>heme b</name>
        <dbReference type="ChEBI" id="CHEBI:60344"/>
    </cofactor>
    <text evidence="15 18">Binds 1 heme b (iron(II)-protoporphyrin IX) group per subunit.</text>
</comment>
<feature type="binding site" description="axial binding residue" evidence="15">
    <location>
        <position position="198"/>
    </location>
    <ligand>
        <name>heme b</name>
        <dbReference type="ChEBI" id="CHEBI:60344"/>
    </ligand>
    <ligandPart>
        <name>Fe</name>
        <dbReference type="ChEBI" id="CHEBI:18248"/>
    </ligandPart>
</feature>
<dbReference type="HOGENOM" id="CLU_010543_0_1_1"/>
<dbReference type="PROSITE" id="PS00435">
    <property type="entry name" value="PEROXIDASE_1"/>
    <property type="match status" value="1"/>
</dbReference>
<dbReference type="PRINTS" id="PR00458">
    <property type="entry name" value="PEROXIDASE"/>
</dbReference>
<reference evidence="21" key="3">
    <citation type="submission" date="2018-08" db="UniProtKB">
        <authorList>
            <consortium name="EnsemblPlants"/>
        </authorList>
    </citation>
    <scope>IDENTIFICATION</scope>
    <source>
        <strain evidence="21">cv. Bd21</strain>
    </source>
</reference>
<keyword evidence="10" id="KW-0325">Glycoprotein</keyword>
<keyword evidence="12 18" id="KW-0376">Hydrogen peroxide</keyword>
<dbReference type="RefSeq" id="XP_003567635.1">
    <property type="nucleotide sequence ID" value="XM_003567587.4"/>
</dbReference>
<evidence type="ECO:0000256" key="10">
    <source>
        <dbReference type="ARBA" id="ARBA00023180"/>
    </source>
</evidence>
<dbReference type="InterPro" id="IPR019794">
    <property type="entry name" value="Peroxidases_AS"/>
</dbReference>
<comment type="catalytic activity">
    <reaction evidence="1 18">
        <text>2 a phenolic donor + H2O2 = 2 a phenolic radical donor + 2 H2O</text>
        <dbReference type="Rhea" id="RHEA:56136"/>
        <dbReference type="ChEBI" id="CHEBI:15377"/>
        <dbReference type="ChEBI" id="CHEBI:16240"/>
        <dbReference type="ChEBI" id="CHEBI:139520"/>
        <dbReference type="ChEBI" id="CHEBI:139521"/>
        <dbReference type="EC" id="1.11.1.7"/>
    </reaction>
</comment>
<evidence type="ECO:0000256" key="2">
    <source>
        <dbReference type="ARBA" id="ARBA00006873"/>
    </source>
</evidence>
<dbReference type="GO" id="GO:0006979">
    <property type="term" value="P:response to oxidative stress"/>
    <property type="evidence" value="ECO:0007669"/>
    <property type="project" value="UniProtKB-UniRule"/>
</dbReference>
<dbReference type="GO" id="GO:0020037">
    <property type="term" value="F:heme binding"/>
    <property type="evidence" value="ECO:0007669"/>
    <property type="project" value="UniProtKB-UniRule"/>
</dbReference>
<dbReference type="Gene3D" id="1.10.520.10">
    <property type="match status" value="1"/>
</dbReference>
<dbReference type="CDD" id="cd00693">
    <property type="entry name" value="secretory_peroxidase"/>
    <property type="match status" value="1"/>
</dbReference>
<dbReference type="InterPro" id="IPR002016">
    <property type="entry name" value="Haem_peroxidase"/>
</dbReference>
<keyword evidence="6 15" id="KW-0106">Calcium</keyword>
<dbReference type="InterPro" id="IPR000823">
    <property type="entry name" value="Peroxidase_pln"/>
</dbReference>
<dbReference type="InterPro" id="IPR010255">
    <property type="entry name" value="Haem_peroxidase_sf"/>
</dbReference>
<comment type="function">
    <text evidence="18">Removal of H(2)O(2), oxidation of toxic reductants, biosynthesis and degradation of lignin, suberization, auxin catabolism, response to environmental stresses such as wounding, pathogen attack and oxidative stress.</text>
</comment>
<evidence type="ECO:0000256" key="17">
    <source>
        <dbReference type="PIRSR" id="PIRSR600823-5"/>
    </source>
</evidence>
<evidence type="ECO:0000256" key="16">
    <source>
        <dbReference type="PIRSR" id="PIRSR600823-4"/>
    </source>
</evidence>
<evidence type="ECO:0000256" key="14">
    <source>
        <dbReference type="PIRSR" id="PIRSR600823-2"/>
    </source>
</evidence>
<feature type="binding site" evidence="15">
    <location>
        <position position="93"/>
    </location>
    <ligand>
        <name>Ca(2+)</name>
        <dbReference type="ChEBI" id="CHEBI:29108"/>
        <label>1</label>
    </ligand>
</feature>
<dbReference type="Pfam" id="PF00141">
    <property type="entry name" value="peroxidase"/>
    <property type="match status" value="1"/>
</dbReference>
<evidence type="ECO:0000256" key="3">
    <source>
        <dbReference type="ARBA" id="ARBA00022559"/>
    </source>
</evidence>
<feature type="disulfide bond" evidence="17">
    <location>
        <begin position="74"/>
        <end position="79"/>
    </location>
</feature>
<reference evidence="20 21" key="1">
    <citation type="journal article" date="2010" name="Nature">
        <title>Genome sequencing and analysis of the model grass Brachypodium distachyon.</title>
        <authorList>
            <consortium name="International Brachypodium Initiative"/>
        </authorList>
    </citation>
    <scope>NUCLEOTIDE SEQUENCE [LARGE SCALE GENOMIC DNA]</scope>
    <source>
        <strain evidence="20 21">Bd21</strain>
    </source>
</reference>
<keyword evidence="18" id="KW-0732">Signal</keyword>
<dbReference type="OrthoDB" id="2113341at2759"/>
<dbReference type="GO" id="GO:0005576">
    <property type="term" value="C:extracellular region"/>
    <property type="evidence" value="ECO:0007669"/>
    <property type="project" value="UniProtKB-SubCell"/>
</dbReference>
<dbReference type="GO" id="GO:0140825">
    <property type="term" value="F:lactoperoxidase activity"/>
    <property type="evidence" value="ECO:0007669"/>
    <property type="project" value="UniProtKB-EC"/>
</dbReference>
<proteinExistence type="inferred from homology"/>
<keyword evidence="9 17" id="KW-1015">Disulfide bond</keyword>
<dbReference type="OMA" id="RCCVRFT"/>
<dbReference type="GO" id="GO:0004601">
    <property type="term" value="F:peroxidase activity"/>
    <property type="evidence" value="ECO:0000318"/>
    <property type="project" value="GO_Central"/>
</dbReference>
<dbReference type="InterPro" id="IPR019793">
    <property type="entry name" value="Peroxidases_heam-ligand_BS"/>
</dbReference>
<evidence type="ECO:0000313" key="21">
    <source>
        <dbReference type="EnsemblPlants" id="KQK04188"/>
    </source>
</evidence>
<dbReference type="InterPro" id="IPR033905">
    <property type="entry name" value="Secretory_peroxidase"/>
</dbReference>
<dbReference type="PRINTS" id="PR00461">
    <property type="entry name" value="PLPEROXIDASE"/>
</dbReference>
<keyword evidence="11" id="KW-0873">Pyrrolidone carboxylic acid</keyword>
<feature type="signal peptide" evidence="18">
    <location>
        <begin position="1"/>
        <end position="30"/>
    </location>
</feature>
<dbReference type="Proteomes" id="UP000008810">
    <property type="component" value="Chromosome 2"/>
</dbReference>
<dbReference type="GO" id="GO:0042744">
    <property type="term" value="P:hydrogen peroxide catabolic process"/>
    <property type="evidence" value="ECO:0007669"/>
    <property type="project" value="UniProtKB-KW"/>
</dbReference>
<evidence type="ECO:0000256" key="12">
    <source>
        <dbReference type="ARBA" id="ARBA00023324"/>
    </source>
</evidence>
<dbReference type="PROSITE" id="PS00436">
    <property type="entry name" value="PEROXIDASE_2"/>
    <property type="match status" value="1"/>
</dbReference>
<comment type="similarity">
    <text evidence="2">Belongs to the peroxidase family. Ascorbate peroxidase subfamily.</text>
</comment>
<name>I1HF21_BRADI</name>
<dbReference type="SUPFAM" id="SSF48113">
    <property type="entry name" value="Heme-dependent peroxidases"/>
    <property type="match status" value="1"/>
</dbReference>
<keyword evidence="7 18" id="KW-0560">Oxidoreductase</keyword>
<dbReference type="Gene3D" id="1.10.420.10">
    <property type="entry name" value="Peroxidase, domain 2"/>
    <property type="match status" value="1"/>
</dbReference>
<gene>
    <name evidence="21" type="primary">LOC100846602</name>
    <name evidence="20" type="ORF">BRADI_2g12192v3</name>
</gene>
<dbReference type="GeneID" id="100846602"/>
<dbReference type="FunFam" id="1.10.420.10:FF:000001">
    <property type="entry name" value="Peroxidase"/>
    <property type="match status" value="1"/>
</dbReference>
<feature type="binding site" evidence="15">
    <location>
        <position position="199"/>
    </location>
    <ligand>
        <name>Ca(2+)</name>
        <dbReference type="ChEBI" id="CHEBI:29108"/>
        <label>2</label>
    </ligand>
</feature>
<evidence type="ECO:0000256" key="18">
    <source>
        <dbReference type="RuleBase" id="RU362060"/>
    </source>
</evidence>
<feature type="chain" id="PRO_5013982690" description="Peroxidase" evidence="18">
    <location>
        <begin position="31"/>
        <end position="353"/>
    </location>
</feature>
<evidence type="ECO:0000313" key="22">
    <source>
        <dbReference type="Proteomes" id="UP000008810"/>
    </source>
</evidence>
<dbReference type="PANTHER" id="PTHR31517">
    <property type="match status" value="1"/>
</dbReference>
<dbReference type="EC" id="1.11.1.7" evidence="18"/>
<evidence type="ECO:0000256" key="4">
    <source>
        <dbReference type="ARBA" id="ARBA00022617"/>
    </source>
</evidence>
<feature type="binding site" evidence="14">
    <location>
        <position position="168"/>
    </location>
    <ligand>
        <name>substrate</name>
    </ligand>
</feature>
<feature type="binding site" evidence="15">
    <location>
        <position position="73"/>
    </location>
    <ligand>
        <name>Ca(2+)</name>
        <dbReference type="ChEBI" id="CHEBI:29108"/>
        <label>1</label>
    </ligand>
</feature>
<evidence type="ECO:0000256" key="7">
    <source>
        <dbReference type="ARBA" id="ARBA00023002"/>
    </source>
</evidence>
<comment type="similarity">
    <text evidence="18">Belongs to the peroxidase family. Classical plant (class III) peroxidase subfamily.</text>
</comment>
<dbReference type="EMBL" id="CM000881">
    <property type="protein sequence ID" value="KQK04188.1"/>
    <property type="molecule type" value="Genomic_DNA"/>
</dbReference>
<feature type="binding site" evidence="15">
    <location>
        <position position="76"/>
    </location>
    <ligand>
        <name>Ca(2+)</name>
        <dbReference type="ChEBI" id="CHEBI:29108"/>
        <label>1</label>
    </ligand>
</feature>
<sequence>MASSSSRLAGVAPLLLTAVLCLQLPTVSRAQLQVGFYEKTCPDAETLVRQAVAAAFAKNNGIAAGLIRLHFHDCFVRGCDASVLLVSANGMAERDAMPNKPSLRGFEVIDAAKAAVEKSCPLTVSCADIIAFAARDSINLTGQIVYQVPSGRRDGNISLMKDADENLPLPTFTLQQLIHLFAKKTLTAEEMVTLVGAHTIGRSFCSSFLSRIWNNTNPIVDEGLSSGYAKLLRSLCPSTPNNSTTTVIDPSTPTVLDNNYYKLLPLNLGLFFSDNQLRTNAALNASVNTFADSEALWNEKFWKGMIKMGNIEVLTGTQGEIRLNCSVVNKITGMEMAHYYSGSASSVDEIVTS</sequence>
<feature type="domain" description="Plant heme peroxidase family profile" evidence="19">
    <location>
        <begin position="31"/>
        <end position="329"/>
    </location>
</feature>
<keyword evidence="22" id="KW-1185">Reference proteome</keyword>
<feature type="binding site" evidence="15">
    <location>
        <position position="252"/>
    </location>
    <ligand>
        <name>Ca(2+)</name>
        <dbReference type="ChEBI" id="CHEBI:29108"/>
        <label>2</label>
    </ligand>
</feature>
<feature type="binding site" evidence="15">
    <location>
        <position position="78"/>
    </location>
    <ligand>
        <name>Ca(2+)</name>
        <dbReference type="ChEBI" id="CHEBI:29108"/>
        <label>1</label>
    </ligand>
</feature>
<comment type="cofactor">
    <cofactor evidence="15 18">
        <name>Ca(2+)</name>
        <dbReference type="ChEBI" id="CHEBI:29108"/>
    </cofactor>
    <text evidence="15 18">Binds 2 calcium ions per subunit.</text>
</comment>
<keyword evidence="5 15" id="KW-0479">Metal-binding</keyword>
<evidence type="ECO:0000313" key="20">
    <source>
        <dbReference type="EMBL" id="KQK04188.1"/>
    </source>
</evidence>
<feature type="disulfide bond" evidence="17">
    <location>
        <begin position="205"/>
        <end position="236"/>
    </location>
</feature>
<keyword evidence="4 18" id="KW-0349">Heme</keyword>
<evidence type="ECO:0000256" key="1">
    <source>
        <dbReference type="ARBA" id="ARBA00000189"/>
    </source>
</evidence>
<comment type="subcellular location">
    <subcellularLocation>
        <location evidence="18">Secreted</location>
    </subcellularLocation>
</comment>
<dbReference type="EnsemblPlants" id="KQK04188">
    <property type="protein sequence ID" value="KQK04188"/>
    <property type="gene ID" value="BRADI_2g12192v3"/>
</dbReference>
<dbReference type="STRING" id="15368.I1HF21"/>
<evidence type="ECO:0000256" key="9">
    <source>
        <dbReference type="ARBA" id="ARBA00023157"/>
    </source>
</evidence>
<dbReference type="PANTHER" id="PTHR31517:SF84">
    <property type="entry name" value="PEROXIDASE"/>
    <property type="match status" value="1"/>
</dbReference>
<dbReference type="KEGG" id="bdi:100846602"/>
<dbReference type="AlphaFoldDB" id="I1HF21"/>
<feature type="binding site" evidence="15">
    <location>
        <position position="80"/>
    </location>
    <ligand>
        <name>Ca(2+)</name>
        <dbReference type="ChEBI" id="CHEBI:29108"/>
        <label>1</label>
    </ligand>
</feature>
<evidence type="ECO:0000259" key="19">
    <source>
        <dbReference type="PROSITE" id="PS50873"/>
    </source>
</evidence>
<feature type="binding site" evidence="15">
    <location>
        <position position="249"/>
    </location>
    <ligand>
        <name>Ca(2+)</name>
        <dbReference type="ChEBI" id="CHEBI:29108"/>
        <label>2</label>
    </ligand>
</feature>
<dbReference type="GO" id="GO:0046872">
    <property type="term" value="F:metal ion binding"/>
    <property type="evidence" value="ECO:0007669"/>
    <property type="project" value="UniProtKB-UniRule"/>
</dbReference>
<keyword evidence="18" id="KW-0964">Secreted</keyword>
<organism evidence="21">
    <name type="scientific">Brachypodium distachyon</name>
    <name type="common">Purple false brome</name>
    <name type="synonym">Trachynia distachya</name>
    <dbReference type="NCBI Taxonomy" id="15368"/>
    <lineage>
        <taxon>Eukaryota</taxon>
        <taxon>Viridiplantae</taxon>
        <taxon>Streptophyta</taxon>
        <taxon>Embryophyta</taxon>
        <taxon>Tracheophyta</taxon>
        <taxon>Spermatophyta</taxon>
        <taxon>Magnoliopsida</taxon>
        <taxon>Liliopsida</taxon>
        <taxon>Poales</taxon>
        <taxon>Poaceae</taxon>
        <taxon>BOP clade</taxon>
        <taxon>Pooideae</taxon>
        <taxon>Stipodae</taxon>
        <taxon>Brachypodieae</taxon>
        <taxon>Brachypodium</taxon>
    </lineage>
</organism>
<dbReference type="FunFam" id="1.10.520.10:FF:000001">
    <property type="entry name" value="Peroxidase"/>
    <property type="match status" value="1"/>
</dbReference>
<accession>I1HF21</accession>
<evidence type="ECO:0000256" key="5">
    <source>
        <dbReference type="ARBA" id="ARBA00022723"/>
    </source>
</evidence>
<dbReference type="eggNOG" id="ENOG502QPX7">
    <property type="taxonomic scope" value="Eukaryota"/>
</dbReference>